<dbReference type="GO" id="GO:0008270">
    <property type="term" value="F:zinc ion binding"/>
    <property type="evidence" value="ECO:0007669"/>
    <property type="project" value="UniProtKB-KW"/>
</dbReference>
<evidence type="ECO:0000256" key="3">
    <source>
        <dbReference type="ARBA" id="ARBA00022833"/>
    </source>
</evidence>
<accession>A0A2S5SWZ9</accession>
<dbReference type="Pfam" id="PF01258">
    <property type="entry name" value="zf-dskA_traR"/>
    <property type="match status" value="1"/>
</dbReference>
<dbReference type="SUPFAM" id="SSF57716">
    <property type="entry name" value="Glucocorticoid receptor-like (DNA-binding domain)"/>
    <property type="match status" value="1"/>
</dbReference>
<dbReference type="EMBL" id="PSNX01000003">
    <property type="protein sequence ID" value="PPE67271.1"/>
    <property type="molecule type" value="Genomic_DNA"/>
</dbReference>
<feature type="region of interest" description="Disordered" evidence="5">
    <location>
        <begin position="30"/>
        <end position="59"/>
    </location>
</feature>
<comment type="caution">
    <text evidence="7">The sequence shown here is derived from an EMBL/GenBank/DDBJ whole genome shotgun (WGS) entry which is preliminary data.</text>
</comment>
<dbReference type="AlphaFoldDB" id="A0A2S5SWZ9"/>
<keyword evidence="2" id="KW-0863">Zinc-finger</keyword>
<gene>
    <name evidence="7" type="ORF">C1704_03630</name>
</gene>
<protein>
    <submittedName>
        <fullName evidence="7">Molecular chaperone DnaK</fullName>
    </submittedName>
</protein>
<dbReference type="PANTHER" id="PTHR33823:SF4">
    <property type="entry name" value="GENERAL STRESS PROTEIN 16O"/>
    <property type="match status" value="1"/>
</dbReference>
<evidence type="ECO:0000256" key="5">
    <source>
        <dbReference type="SAM" id="MobiDB-lite"/>
    </source>
</evidence>
<dbReference type="Gene3D" id="1.20.120.910">
    <property type="entry name" value="DksA, coiled-coil domain"/>
    <property type="match status" value="1"/>
</dbReference>
<dbReference type="PANTHER" id="PTHR33823">
    <property type="entry name" value="RNA POLYMERASE-BINDING TRANSCRIPTION FACTOR DKSA-RELATED"/>
    <property type="match status" value="1"/>
</dbReference>
<feature type="compositionally biased region" description="Basic and acidic residues" evidence="5">
    <location>
        <begin position="30"/>
        <end position="42"/>
    </location>
</feature>
<keyword evidence="8" id="KW-1185">Reference proteome</keyword>
<dbReference type="RefSeq" id="WP_104301096.1">
    <property type="nucleotide sequence ID" value="NZ_PSNX01000003.1"/>
</dbReference>
<keyword evidence="3" id="KW-0862">Zinc</keyword>
<dbReference type="OrthoDB" id="9811543at2"/>
<evidence type="ECO:0000259" key="6">
    <source>
        <dbReference type="Pfam" id="PF01258"/>
    </source>
</evidence>
<evidence type="ECO:0000313" key="7">
    <source>
        <dbReference type="EMBL" id="PPE67271.1"/>
    </source>
</evidence>
<dbReference type="PROSITE" id="PS51128">
    <property type="entry name" value="ZF_DKSA_2"/>
    <property type="match status" value="1"/>
</dbReference>
<reference evidence="7 8" key="1">
    <citation type="submission" date="2018-02" db="EMBL/GenBank/DDBJ databases">
        <title>Reclassifiation of [Polyangium] brachysporum DSM 7029 as Guopingzhaonella breviflexa gen. nov., sp. nov., a member of the family Comamonadaceae.</title>
        <authorList>
            <person name="Tang B."/>
        </authorList>
    </citation>
    <scope>NUCLEOTIDE SEQUENCE [LARGE SCALE GENOMIC DNA]</scope>
    <source>
        <strain evidence="7 8">BCRC 80649</strain>
    </source>
</reference>
<dbReference type="PROSITE" id="PS01102">
    <property type="entry name" value="ZF_DKSA_1"/>
    <property type="match status" value="1"/>
</dbReference>
<name>A0A2S5SWZ9_9BURK</name>
<evidence type="ECO:0000256" key="1">
    <source>
        <dbReference type="ARBA" id="ARBA00022723"/>
    </source>
</evidence>
<evidence type="ECO:0000256" key="4">
    <source>
        <dbReference type="PROSITE-ProRule" id="PRU00510"/>
    </source>
</evidence>
<feature type="zinc finger region" description="dksA C4-type" evidence="4">
    <location>
        <begin position="91"/>
        <end position="115"/>
    </location>
</feature>
<evidence type="ECO:0000313" key="8">
    <source>
        <dbReference type="Proteomes" id="UP000238605"/>
    </source>
</evidence>
<keyword evidence="1" id="KW-0479">Metal-binding</keyword>
<organism evidence="7 8">
    <name type="scientific">Caldimonas caldifontis</name>
    <dbReference type="NCBI Taxonomy" id="1452508"/>
    <lineage>
        <taxon>Bacteria</taxon>
        <taxon>Pseudomonadati</taxon>
        <taxon>Pseudomonadota</taxon>
        <taxon>Betaproteobacteria</taxon>
        <taxon>Burkholderiales</taxon>
        <taxon>Sphaerotilaceae</taxon>
        <taxon>Caldimonas</taxon>
    </lineage>
</organism>
<dbReference type="InterPro" id="IPR000962">
    <property type="entry name" value="Znf_DskA_TraR"/>
</dbReference>
<proteinExistence type="predicted"/>
<sequence length="127" mass="14340">MSHHLTAGQRAMLENTLRLRLQDLLRQRDLHQEGRSRVDHARQVLTQDDDDAPARASDREVDQALTDLEQIELREVTHALERVGDDDYGLCEDCSATIPFDRLRLNPAARRCVSCQGAREGSGPPAR</sequence>
<feature type="domain" description="Zinc finger DksA/TraR C4-type" evidence="6">
    <location>
        <begin position="87"/>
        <end position="120"/>
    </location>
</feature>
<dbReference type="InterPro" id="IPR020458">
    <property type="entry name" value="Znf_DskA_TraR_CS"/>
</dbReference>
<dbReference type="Proteomes" id="UP000238605">
    <property type="component" value="Unassembled WGS sequence"/>
</dbReference>
<evidence type="ECO:0000256" key="2">
    <source>
        <dbReference type="ARBA" id="ARBA00022771"/>
    </source>
</evidence>